<dbReference type="Proteomes" id="UP000198858">
    <property type="component" value="Chromosome I"/>
</dbReference>
<dbReference type="EMBL" id="LT629745">
    <property type="protein sequence ID" value="SDS36371.1"/>
    <property type="molecule type" value="Genomic_DNA"/>
</dbReference>
<dbReference type="AlphaFoldDB" id="A0A1H1RKT0"/>
<protein>
    <submittedName>
        <fullName evidence="1">Uncharacterized protein</fullName>
    </submittedName>
</protein>
<dbReference type="RefSeq" id="WP_089663501.1">
    <property type="nucleotide sequence ID" value="NZ_LT629745.1"/>
</dbReference>
<sequence>MRTLYFTLLFCITSIGWGQATFTSKLTEYLTVPASAASPHKWIDREIILEDDRILIKTYRTEGDTDIEIWDKIDPEVNFSRSENNLIRTFYTYLIFDNVRLESIFRFVGNAEGMIFLIERELLLPEGSKDESLITRYHVD</sequence>
<proteinExistence type="predicted"/>
<evidence type="ECO:0000313" key="2">
    <source>
        <dbReference type="Proteomes" id="UP000198858"/>
    </source>
</evidence>
<accession>A0A1H1RKT0</accession>
<name>A0A1H1RKT0_9FLAO</name>
<organism evidence="1 2">
    <name type="scientific">Christiangramia echinicola</name>
    <dbReference type="NCBI Taxonomy" id="279359"/>
    <lineage>
        <taxon>Bacteria</taxon>
        <taxon>Pseudomonadati</taxon>
        <taxon>Bacteroidota</taxon>
        <taxon>Flavobacteriia</taxon>
        <taxon>Flavobacteriales</taxon>
        <taxon>Flavobacteriaceae</taxon>
        <taxon>Christiangramia</taxon>
    </lineage>
</organism>
<reference evidence="1 2" key="1">
    <citation type="submission" date="2016-10" db="EMBL/GenBank/DDBJ databases">
        <authorList>
            <person name="Varghese N."/>
            <person name="Submissions S."/>
        </authorList>
    </citation>
    <scope>NUCLEOTIDE SEQUENCE [LARGE SCALE GENOMIC DNA]</scope>
    <source>
        <strain evidence="1 2">Mar_2010_102</strain>
    </source>
</reference>
<keyword evidence="2" id="KW-1185">Reference proteome</keyword>
<evidence type="ECO:0000313" key="1">
    <source>
        <dbReference type="EMBL" id="SDS36371.1"/>
    </source>
</evidence>
<gene>
    <name evidence="1" type="ORF">SAMN04488552_2934</name>
</gene>